<evidence type="ECO:0000313" key="2">
    <source>
        <dbReference type="Proteomes" id="UP000622317"/>
    </source>
</evidence>
<name>A0A927IHB4_9BACT</name>
<dbReference type="PANTHER" id="PTHR43832">
    <property type="match status" value="1"/>
</dbReference>
<dbReference type="Gene3D" id="3.40.50.150">
    <property type="entry name" value="Vaccinia Virus protein VP39"/>
    <property type="match status" value="1"/>
</dbReference>
<dbReference type="EMBL" id="JACYFG010000032">
    <property type="protein sequence ID" value="MBD5780001.1"/>
    <property type="molecule type" value="Genomic_DNA"/>
</dbReference>
<dbReference type="RefSeq" id="WP_191617120.1">
    <property type="nucleotide sequence ID" value="NZ_JACYFG010000032.1"/>
</dbReference>
<comment type="caution">
    <text evidence="1">The sequence shown here is derived from an EMBL/GenBank/DDBJ whole genome shotgun (WGS) entry which is preliminary data.</text>
</comment>
<dbReference type="InterPro" id="IPR029063">
    <property type="entry name" value="SAM-dependent_MTases_sf"/>
</dbReference>
<sequence length="338" mass="38989">MNTISLAENGYLPTWLVRFGIRTLVKKRLKSEKVNARVKKEQLISQLQSSPLAVDTDAANEQHYEVPSDFYKIALGARLKYSCCYWPDGVDTLDEAEIASLKQVAERAKIEDGHRILELGCGWGSFSLWAAENFPNSQIVSVSNSSGQRTYITGEAQRLGLSNLKVITADMNTFETEESFDRVVSVEMFEHMRNYQQLFARIHSWLNPGAKMFIHVFSHKEIAYLFEDKEADDWMARHFFTGGIMPSHDLLPRVCSPFKLEEQWQLNGVHYQKTAEAWFQNLERNKPRTRAAMEKIYGQESAVVWENRWRIFMLSCAELFGYKNGNEWGVSHYLFSAD</sequence>
<keyword evidence="2" id="KW-1185">Reference proteome</keyword>
<dbReference type="PANTHER" id="PTHR43832:SF1">
    <property type="entry name" value="S-ADENOSYL-L-METHIONINE-DEPENDENT METHYLTRANSFERASES SUPERFAMILY PROTEIN"/>
    <property type="match status" value="1"/>
</dbReference>
<keyword evidence="1" id="KW-0808">Transferase</keyword>
<organism evidence="1 2">
    <name type="scientific">Pelagicoccus enzymogenes</name>
    <dbReference type="NCBI Taxonomy" id="2773457"/>
    <lineage>
        <taxon>Bacteria</taxon>
        <taxon>Pseudomonadati</taxon>
        <taxon>Verrucomicrobiota</taxon>
        <taxon>Opitutia</taxon>
        <taxon>Puniceicoccales</taxon>
        <taxon>Pelagicoccaceae</taxon>
        <taxon>Pelagicoccus</taxon>
    </lineage>
</organism>
<reference evidence="1" key="1">
    <citation type="submission" date="2020-09" db="EMBL/GenBank/DDBJ databases">
        <title>Pelagicoccus enzymogenes sp. nov. with an EPS production, isolated from marine sediment.</title>
        <authorList>
            <person name="Feng X."/>
        </authorList>
    </citation>
    <scope>NUCLEOTIDE SEQUENCE</scope>
    <source>
        <strain evidence="1">NFK12</strain>
    </source>
</reference>
<proteinExistence type="predicted"/>
<dbReference type="FunFam" id="3.40.50.150:FF:000554">
    <property type="entry name" value="Cation-transporting ATPase"/>
    <property type="match status" value="1"/>
</dbReference>
<dbReference type="AlphaFoldDB" id="A0A927IHB4"/>
<evidence type="ECO:0000313" key="1">
    <source>
        <dbReference type="EMBL" id="MBD5780001.1"/>
    </source>
</evidence>
<dbReference type="Pfam" id="PF02353">
    <property type="entry name" value="CMAS"/>
    <property type="match status" value="1"/>
</dbReference>
<dbReference type="GO" id="GO:0032259">
    <property type="term" value="P:methylation"/>
    <property type="evidence" value="ECO:0007669"/>
    <property type="project" value="UniProtKB-KW"/>
</dbReference>
<dbReference type="Proteomes" id="UP000622317">
    <property type="component" value="Unassembled WGS sequence"/>
</dbReference>
<dbReference type="GO" id="GO:0008168">
    <property type="term" value="F:methyltransferase activity"/>
    <property type="evidence" value="ECO:0007669"/>
    <property type="project" value="UniProtKB-KW"/>
</dbReference>
<protein>
    <submittedName>
        <fullName evidence="1">Class I SAM-dependent methyltransferase</fullName>
    </submittedName>
</protein>
<dbReference type="CDD" id="cd02440">
    <property type="entry name" value="AdoMet_MTases"/>
    <property type="match status" value="1"/>
</dbReference>
<dbReference type="SUPFAM" id="SSF53335">
    <property type="entry name" value="S-adenosyl-L-methionine-dependent methyltransferases"/>
    <property type="match status" value="1"/>
</dbReference>
<keyword evidence="1" id="KW-0489">Methyltransferase</keyword>
<gene>
    <name evidence="1" type="ORF">IEN85_10920</name>
</gene>
<accession>A0A927IHB4</accession>